<gene>
    <name evidence="2" type="ORF">BASA50_002519</name>
</gene>
<reference evidence="2 3" key="1">
    <citation type="submission" date="2021-02" db="EMBL/GenBank/DDBJ databases">
        <title>Variation within the Batrachochytrium salamandrivorans European outbreak.</title>
        <authorList>
            <person name="Kelly M."/>
            <person name="Pasmans F."/>
            <person name="Shea T.P."/>
            <person name="Munoz J.F."/>
            <person name="Carranza S."/>
            <person name="Cuomo C.A."/>
            <person name="Martel A."/>
        </authorList>
    </citation>
    <scope>NUCLEOTIDE SEQUENCE [LARGE SCALE GENOMIC DNA]</scope>
    <source>
        <strain evidence="2 3">AMFP18/2</strain>
    </source>
</reference>
<name>A0ABQ8FNY5_9FUNG</name>
<evidence type="ECO:0000313" key="2">
    <source>
        <dbReference type="EMBL" id="KAH6600126.1"/>
    </source>
</evidence>
<keyword evidence="3" id="KW-1185">Reference proteome</keyword>
<proteinExistence type="predicted"/>
<evidence type="ECO:0000256" key="1">
    <source>
        <dbReference type="SAM" id="MobiDB-lite"/>
    </source>
</evidence>
<feature type="compositionally biased region" description="Low complexity" evidence="1">
    <location>
        <begin position="1"/>
        <end position="34"/>
    </location>
</feature>
<feature type="compositionally biased region" description="Polar residues" evidence="1">
    <location>
        <begin position="40"/>
        <end position="75"/>
    </location>
</feature>
<organism evidence="2 3">
    <name type="scientific">Batrachochytrium salamandrivorans</name>
    <dbReference type="NCBI Taxonomy" id="1357716"/>
    <lineage>
        <taxon>Eukaryota</taxon>
        <taxon>Fungi</taxon>
        <taxon>Fungi incertae sedis</taxon>
        <taxon>Chytridiomycota</taxon>
        <taxon>Chytridiomycota incertae sedis</taxon>
        <taxon>Chytridiomycetes</taxon>
        <taxon>Rhizophydiales</taxon>
        <taxon>Rhizophydiales incertae sedis</taxon>
        <taxon>Batrachochytrium</taxon>
    </lineage>
</organism>
<feature type="region of interest" description="Disordered" evidence="1">
    <location>
        <begin position="1"/>
        <end position="76"/>
    </location>
</feature>
<comment type="caution">
    <text evidence="2">The sequence shown here is derived from an EMBL/GenBank/DDBJ whole genome shotgun (WGS) entry which is preliminary data.</text>
</comment>
<sequence>MDHPYQQQQQPHLQHSQQQLVQEQQQLPSQQYPHNHIHSHQQPYKPSTQRLDVSQHHQSPQSNGMAGNPVSSYTGDTPVLKRARVADTLHPYQPPRNPMLMKAAAKRGILTSGYEVVNGPFSDSRLQRRPPRPVPIIPEFQADLQLQRENREREADAERVAAEARVATLGTWVPVSDSKFNNNIMPVLPFVAPSAAVDIGSVGTNGMSSIGGIGNRFSRGAPSRPSDLNGPAAPVYGGGSSASTLHDLIMSRHSNSTF</sequence>
<dbReference type="Proteomes" id="UP001648503">
    <property type="component" value="Unassembled WGS sequence"/>
</dbReference>
<protein>
    <submittedName>
        <fullName evidence="2">Uncharacterized protein</fullName>
    </submittedName>
</protein>
<accession>A0ABQ8FNY5</accession>
<dbReference type="EMBL" id="JAFCIX010000047">
    <property type="protein sequence ID" value="KAH6600126.1"/>
    <property type="molecule type" value="Genomic_DNA"/>
</dbReference>
<evidence type="ECO:0000313" key="3">
    <source>
        <dbReference type="Proteomes" id="UP001648503"/>
    </source>
</evidence>